<sequence>MITIYGIEETDFRCGGCVEAKRLLAEAGLEYEFKRIIYKNEHGDVAYDNELMVELRKRVHFKTLLLPYIFFDHELVKIANLKAHIGLDE</sequence>
<proteinExistence type="predicted"/>
<evidence type="ECO:0000313" key="1">
    <source>
        <dbReference type="EMBL" id="ADG60019.1"/>
    </source>
</evidence>
<organism evidence="1 2">
    <name type="scientific">Acinetobacter phage Acj9</name>
    <dbReference type="NCBI Taxonomy" id="760939"/>
    <lineage>
        <taxon>Viruses</taxon>
        <taxon>Duplodnaviria</taxon>
        <taxon>Heunggongvirae</taxon>
        <taxon>Uroviricota</taxon>
        <taxon>Caudoviricetes</taxon>
        <taxon>Pantevenvirales</taxon>
        <taxon>Straboviridae</taxon>
        <taxon>Twarogvirinae</taxon>
        <taxon>Acajnonavirus</taxon>
        <taxon>Acajnonavirus acj9</taxon>
    </lineage>
</organism>
<protein>
    <submittedName>
        <fullName evidence="1">NrdH glutaredoxin</fullName>
    </submittedName>
</protein>
<dbReference type="EMBL" id="HM004124">
    <property type="protein sequence ID" value="ADG60019.1"/>
    <property type="molecule type" value="Genomic_DNA"/>
</dbReference>
<evidence type="ECO:0000313" key="2">
    <source>
        <dbReference type="Proteomes" id="UP000008731"/>
    </source>
</evidence>
<dbReference type="InterPro" id="IPR036249">
    <property type="entry name" value="Thioredoxin-like_sf"/>
</dbReference>
<dbReference type="OrthoDB" id="18964at10239"/>
<dbReference type="GeneID" id="9926553"/>
<name>E5EPQ3_9CAUD</name>
<dbReference type="RefSeq" id="YP_004010256.1">
    <property type="nucleotide sequence ID" value="NC_014663.1"/>
</dbReference>
<dbReference type="KEGG" id="vg:9926553"/>
<dbReference type="Proteomes" id="UP000008731">
    <property type="component" value="Segment"/>
</dbReference>
<dbReference type="SUPFAM" id="SSF52833">
    <property type="entry name" value="Thioredoxin-like"/>
    <property type="match status" value="1"/>
</dbReference>
<accession>E5EPQ3</accession>
<keyword evidence="2" id="KW-1185">Reference proteome</keyword>
<gene>
    <name evidence="1" type="primary">nrdH</name>
    <name evidence="1" type="ORF">Acj9p119</name>
</gene>
<dbReference type="Gene3D" id="3.40.30.10">
    <property type="entry name" value="Glutaredoxin"/>
    <property type="match status" value="1"/>
</dbReference>
<reference evidence="1 2" key="1">
    <citation type="journal article" date="2010" name="Virol. J.">
        <title>Genomes of the T4-related bacteriophages as windows on microbial genome evolution.</title>
        <authorList>
            <person name="Petrov V.M."/>
            <person name="Ratnayaka S."/>
            <person name="Nolan J.M."/>
            <person name="Miller E.S."/>
            <person name="Karam J.D."/>
        </authorList>
    </citation>
    <scope>NUCLEOTIDE SEQUENCE [LARGE SCALE GENOMIC DNA]</scope>
</reference>